<dbReference type="InterPro" id="IPR027417">
    <property type="entry name" value="P-loop_NTPase"/>
</dbReference>
<dbReference type="GO" id="GO:0000329">
    <property type="term" value="C:fungal-type vacuole membrane"/>
    <property type="evidence" value="ECO:0007669"/>
    <property type="project" value="TreeGrafter"/>
</dbReference>
<keyword evidence="10" id="KW-0067">ATP-binding</keyword>
<evidence type="ECO:0000256" key="14">
    <source>
        <dbReference type="SAM" id="MobiDB-lite"/>
    </source>
</evidence>
<dbReference type="GO" id="GO:0004386">
    <property type="term" value="F:helicase activity"/>
    <property type="evidence" value="ECO:0007669"/>
    <property type="project" value="UniProtKB-KW"/>
</dbReference>
<dbReference type="InterPro" id="IPR011989">
    <property type="entry name" value="ARM-like"/>
</dbReference>
<evidence type="ECO:0000256" key="3">
    <source>
        <dbReference type="ARBA" id="ARBA00007025"/>
    </source>
</evidence>
<evidence type="ECO:0000256" key="2">
    <source>
        <dbReference type="ARBA" id="ARBA00004308"/>
    </source>
</evidence>
<dbReference type="CDD" id="cd18793">
    <property type="entry name" value="SF2_C_SNF"/>
    <property type="match status" value="1"/>
</dbReference>
<proteinExistence type="inferred from homology"/>
<evidence type="ECO:0000256" key="10">
    <source>
        <dbReference type="ARBA" id="ARBA00022840"/>
    </source>
</evidence>
<keyword evidence="6" id="KW-0677">Repeat</keyword>
<feature type="domain" description="Helicase C-terminal" evidence="16">
    <location>
        <begin position="569"/>
        <end position="722"/>
    </location>
</feature>
<dbReference type="Gene3D" id="1.20.120.850">
    <property type="entry name" value="SWI2/SNF2 ATPases, N-terminal domain"/>
    <property type="match status" value="1"/>
</dbReference>
<feature type="compositionally biased region" description="Low complexity" evidence="14">
    <location>
        <begin position="1"/>
        <end position="13"/>
    </location>
</feature>
<dbReference type="InterPro" id="IPR038718">
    <property type="entry name" value="SNF2-like_sf"/>
</dbReference>
<keyword evidence="11" id="KW-0472">Membrane</keyword>
<dbReference type="PROSITE" id="PS50077">
    <property type="entry name" value="HEAT_REPEAT"/>
    <property type="match status" value="1"/>
</dbReference>
<dbReference type="VEuPathDB" id="FungiDB:BO83DRAFT_402228"/>
<feature type="region of interest" description="Disordered" evidence="14">
    <location>
        <begin position="1598"/>
        <end position="1623"/>
    </location>
</feature>
<evidence type="ECO:0000256" key="8">
    <source>
        <dbReference type="ARBA" id="ARBA00022801"/>
    </source>
</evidence>
<evidence type="ECO:0000313" key="18">
    <source>
        <dbReference type="Proteomes" id="UP000246171"/>
    </source>
</evidence>
<organism evidence="17 18">
    <name type="scientific">Aspergillus eucalypticola (strain CBS 122712 / IBT 29274)</name>
    <dbReference type="NCBI Taxonomy" id="1448314"/>
    <lineage>
        <taxon>Eukaryota</taxon>
        <taxon>Fungi</taxon>
        <taxon>Dikarya</taxon>
        <taxon>Ascomycota</taxon>
        <taxon>Pezizomycotina</taxon>
        <taxon>Eurotiomycetes</taxon>
        <taxon>Eurotiomycetidae</taxon>
        <taxon>Eurotiales</taxon>
        <taxon>Aspergillaceae</taxon>
        <taxon>Aspergillus</taxon>
        <taxon>Aspergillus subgen. Circumdati</taxon>
    </lineage>
</organism>
<feature type="region of interest" description="Disordered" evidence="14">
    <location>
        <begin position="1643"/>
        <end position="1758"/>
    </location>
</feature>
<dbReference type="SUPFAM" id="SSF48371">
    <property type="entry name" value="ARM repeat"/>
    <property type="match status" value="1"/>
</dbReference>
<dbReference type="Proteomes" id="UP000246171">
    <property type="component" value="Unassembled WGS sequence"/>
</dbReference>
<dbReference type="FunFam" id="3.40.50.10810:FF:000010">
    <property type="entry name" value="DNA repair and recombination protein RAD54-like"/>
    <property type="match status" value="1"/>
</dbReference>
<accession>A0A317USE9</accession>
<evidence type="ECO:0000256" key="12">
    <source>
        <dbReference type="ARBA" id="ARBA00023242"/>
    </source>
</evidence>
<dbReference type="FunFam" id="3.40.50.300:FF:000332">
    <property type="entry name" value="DNA repair and recombination protein RAD54-like"/>
    <property type="match status" value="1"/>
</dbReference>
<feature type="compositionally biased region" description="Gly residues" evidence="14">
    <location>
        <begin position="1749"/>
        <end position="1758"/>
    </location>
</feature>
<evidence type="ECO:0000256" key="13">
    <source>
        <dbReference type="PROSITE-ProRule" id="PRU00103"/>
    </source>
</evidence>
<comment type="similarity">
    <text evidence="3">Belongs to the SNF2/RAD54 helicase family.</text>
</comment>
<dbReference type="GO" id="GO:0005634">
    <property type="term" value="C:nucleus"/>
    <property type="evidence" value="ECO:0007669"/>
    <property type="project" value="UniProtKB-SubCell"/>
</dbReference>
<dbReference type="InterPro" id="IPR016024">
    <property type="entry name" value="ARM-type_fold"/>
</dbReference>
<dbReference type="InterPro" id="IPR049730">
    <property type="entry name" value="SNF2/RAD54-like_C"/>
</dbReference>
<dbReference type="PANTHER" id="PTHR16023:SF0">
    <property type="entry name" value="PROTEIN VAC14 HOMOLOG"/>
    <property type="match status" value="1"/>
</dbReference>
<feature type="compositionally biased region" description="Gly residues" evidence="14">
    <location>
        <begin position="1699"/>
        <end position="1725"/>
    </location>
</feature>
<dbReference type="PROSITE" id="PS51194">
    <property type="entry name" value="HELICASE_CTER"/>
    <property type="match status" value="1"/>
</dbReference>
<dbReference type="GO" id="GO:0070772">
    <property type="term" value="C:PAS complex"/>
    <property type="evidence" value="ECO:0007669"/>
    <property type="project" value="InterPro"/>
</dbReference>
<dbReference type="PANTHER" id="PTHR16023">
    <property type="entry name" value="TAX1 BINDING PROTEIN-RELATED"/>
    <property type="match status" value="1"/>
</dbReference>
<dbReference type="Gene3D" id="1.25.10.10">
    <property type="entry name" value="Leucine-rich Repeat Variant"/>
    <property type="match status" value="2"/>
</dbReference>
<evidence type="ECO:0000256" key="1">
    <source>
        <dbReference type="ARBA" id="ARBA00004123"/>
    </source>
</evidence>
<evidence type="ECO:0000256" key="7">
    <source>
        <dbReference type="ARBA" id="ARBA00022741"/>
    </source>
</evidence>
<dbReference type="Gene3D" id="3.40.50.10810">
    <property type="entry name" value="Tandem AAA-ATPase domain"/>
    <property type="match status" value="1"/>
</dbReference>
<evidence type="ECO:0000256" key="6">
    <source>
        <dbReference type="ARBA" id="ARBA00022737"/>
    </source>
</evidence>
<feature type="region of interest" description="Disordered" evidence="14">
    <location>
        <begin position="1"/>
        <end position="74"/>
    </location>
</feature>
<reference evidence="17" key="1">
    <citation type="submission" date="2016-12" db="EMBL/GenBank/DDBJ databases">
        <title>The genomes of Aspergillus section Nigri reveals drivers in fungal speciation.</title>
        <authorList>
            <consortium name="DOE Joint Genome Institute"/>
            <person name="Vesth T.C."/>
            <person name="Nybo J."/>
            <person name="Theobald S."/>
            <person name="Brandl J."/>
            <person name="Frisvad J.C."/>
            <person name="Nielsen K.F."/>
            <person name="Lyhne E.K."/>
            <person name="Kogle M.E."/>
            <person name="Kuo A."/>
            <person name="Riley R."/>
            <person name="Clum A."/>
            <person name="Nolan M."/>
            <person name="Lipzen A."/>
            <person name="Salamov A."/>
            <person name="Henrissat B."/>
            <person name="Wiebenga A."/>
            <person name="De vries R.P."/>
            <person name="Grigoriev I.V."/>
            <person name="Mortensen U.H."/>
            <person name="Andersen M.R."/>
            <person name="Baker S.E."/>
        </authorList>
    </citation>
    <scope>NUCLEOTIDE SEQUENCE</scope>
    <source>
        <strain evidence="17">CBS 122712</strain>
    </source>
</reference>
<feature type="repeat" description="HEAT" evidence="13">
    <location>
        <begin position="907"/>
        <end position="942"/>
    </location>
</feature>
<dbReference type="InterPro" id="IPR000330">
    <property type="entry name" value="SNF2_N"/>
</dbReference>
<dbReference type="Gene3D" id="3.40.50.300">
    <property type="entry name" value="P-loop containing nucleotide triphosphate hydrolases"/>
    <property type="match status" value="1"/>
</dbReference>
<dbReference type="Pfam" id="PF00176">
    <property type="entry name" value="SNF2-rel_dom"/>
    <property type="match status" value="1"/>
</dbReference>
<evidence type="ECO:0000256" key="5">
    <source>
        <dbReference type="ARBA" id="ARBA00022553"/>
    </source>
</evidence>
<dbReference type="GO" id="GO:0005524">
    <property type="term" value="F:ATP binding"/>
    <property type="evidence" value="ECO:0007669"/>
    <property type="project" value="UniProtKB-KW"/>
</dbReference>
<feature type="compositionally biased region" description="Basic and acidic residues" evidence="14">
    <location>
        <begin position="1262"/>
        <end position="1271"/>
    </location>
</feature>
<dbReference type="OrthoDB" id="413460at2759"/>
<keyword evidence="9" id="KW-0347">Helicase</keyword>
<dbReference type="Pfam" id="PF08658">
    <property type="entry name" value="Rad54_N"/>
    <property type="match status" value="1"/>
</dbReference>
<dbReference type="Pfam" id="PF12755">
    <property type="entry name" value="Vac14_Fab1_bd"/>
    <property type="match status" value="1"/>
</dbReference>
<keyword evidence="12" id="KW-0539">Nucleus</keyword>
<feature type="domain" description="Helicase ATP-binding" evidence="15">
    <location>
        <begin position="236"/>
        <end position="414"/>
    </location>
</feature>
<dbReference type="Pfam" id="PF00271">
    <property type="entry name" value="Helicase_C"/>
    <property type="match status" value="1"/>
</dbReference>
<dbReference type="InterPro" id="IPR014001">
    <property type="entry name" value="Helicase_ATP-bd"/>
</dbReference>
<dbReference type="InterPro" id="IPR001650">
    <property type="entry name" value="Helicase_C-like"/>
</dbReference>
<comment type="similarity">
    <text evidence="4">Belongs to the VAC14 family.</text>
</comment>
<evidence type="ECO:0000259" key="15">
    <source>
        <dbReference type="PROSITE" id="PS51192"/>
    </source>
</evidence>
<keyword evidence="5" id="KW-0597">Phosphoprotein</keyword>
<dbReference type="GO" id="GO:0006661">
    <property type="term" value="P:phosphatidylinositol biosynthetic process"/>
    <property type="evidence" value="ECO:0007669"/>
    <property type="project" value="InterPro"/>
</dbReference>
<feature type="region of interest" description="Disordered" evidence="14">
    <location>
        <begin position="1254"/>
        <end position="1310"/>
    </location>
</feature>
<comment type="caution">
    <text evidence="17">The sequence shown here is derived from an EMBL/GenBank/DDBJ whole genome shotgun (WGS) entry which is preliminary data.</text>
</comment>
<gene>
    <name evidence="17" type="ORF">BO83DRAFT_402228</name>
</gene>
<dbReference type="SUPFAM" id="SSF52540">
    <property type="entry name" value="P-loop containing nucleoside triphosphate hydrolases"/>
    <property type="match status" value="2"/>
</dbReference>
<dbReference type="SMART" id="SM00487">
    <property type="entry name" value="DEXDc"/>
    <property type="match status" value="1"/>
</dbReference>
<dbReference type="GO" id="GO:0010008">
    <property type="term" value="C:endosome membrane"/>
    <property type="evidence" value="ECO:0007669"/>
    <property type="project" value="TreeGrafter"/>
</dbReference>
<dbReference type="PROSITE" id="PS51192">
    <property type="entry name" value="HELICASE_ATP_BIND_1"/>
    <property type="match status" value="1"/>
</dbReference>
<evidence type="ECO:0000259" key="16">
    <source>
        <dbReference type="PROSITE" id="PS51194"/>
    </source>
</evidence>
<dbReference type="InterPro" id="IPR021841">
    <property type="entry name" value="VAC14_Fig4p-bd"/>
</dbReference>
<evidence type="ECO:0000256" key="11">
    <source>
        <dbReference type="ARBA" id="ARBA00023136"/>
    </source>
</evidence>
<feature type="region of interest" description="Disordered" evidence="14">
    <location>
        <begin position="814"/>
        <end position="836"/>
    </location>
</feature>
<dbReference type="InterPro" id="IPR026825">
    <property type="entry name" value="Vac14"/>
</dbReference>
<dbReference type="InterPro" id="IPR013967">
    <property type="entry name" value="Rad54_N"/>
</dbReference>
<keyword evidence="18" id="KW-1185">Reference proteome</keyword>
<dbReference type="RefSeq" id="XP_025384222.1">
    <property type="nucleotide sequence ID" value="XM_025533517.1"/>
</dbReference>
<feature type="compositionally biased region" description="Low complexity" evidence="14">
    <location>
        <begin position="1663"/>
        <end position="1674"/>
    </location>
</feature>
<protein>
    <submittedName>
        <fullName evidence="17">Uncharacterized protein</fullName>
    </submittedName>
</protein>
<dbReference type="EMBL" id="MSFU01000029">
    <property type="protein sequence ID" value="PWY64904.1"/>
    <property type="molecule type" value="Genomic_DNA"/>
</dbReference>
<feature type="compositionally biased region" description="Low complexity" evidence="14">
    <location>
        <begin position="1601"/>
        <end position="1621"/>
    </location>
</feature>
<evidence type="ECO:0000313" key="17">
    <source>
        <dbReference type="EMBL" id="PWY64904.1"/>
    </source>
</evidence>
<sequence>MTSSSLSRSTSLRIQVPATASPKPRCTTNSVDRLSKPFKCPGLATATRASDKPARKRRKVNYAGADGTVDDDSVKPYTNEDRLALATRDANRFPSFKVKDKEMTFKQRFKIPLINKSPDAYNSSRPAPTLGMRQGATFVVKPLHDPSGEFAIVLYDPTVDDVNEPESKEEATVDAEEQKPKLDEPLVHKSLADILGLKKKTEGRPKVPVVIDPRLAKVLRPHQVEGVKFLYRCTTGMIDKNANGCIMADGMGLGKTLQCISLMWTLLKQSPEAGVTTIQKCIIACPSSLVGNWANELVKWLGKDAITPFAVDGKASKTELISQMKQWAIASGRSIVRPVLIISYETLRLYVDTLRDSPIGLLLCDEGHRLKNKESLTWTALNGLNVQRRVILSGTPIQNDLSEYFALLHFANPNLLGSQNEFRKRFELPILRGRDAAGTEEDLKKGDERLAELSSIVNKFIIRRTNDILSKYLPVKYEHVVFCNMSEFQLGLYKHFIQSPEIKSLLRGKGSQPLKAIGLLKKLCNHPDLLNLSNDLPGCEYTFPEDYVRPEARGRDRDIKSWYSGKMMVLDRMLARIRQDTNDKIVLISNYTQTLDLFEKLCRTRGYGSLRLDGTMTVGKRQKLVDKFNNPDGEEFVFLLSSKAGGCGLNLIGANRLVLFDPDWNPAADQQALARVWRDGQKKDCFVYRFIATGSIEEKIFQRQSHKQSLSSCVVDSAEDVERHFSLESLRELFQFKPETRSDTHDTFKCKRCRPEGTQYIKAPAMLYGDTSTWNHFVNDGEHGALSKIQDLLIRQETGERDVSAVFQSLRTRESRDRRRLTAQPSQTSPSRHENHLSKSTIPTIIWRVANAQGFINRLEKVVRDAAFRGEHEEIQKIVDQLCHDYAYAVHQPHARNGGVAPYLKEIVPPVLACFSDQDARVRYYACESMYNIAKVAKGEVLLFFNEIFDALSKLASDSELSVKNGAELLDRLVKDIVSESAASHISVLQLSEKEATDPEGLDDAELPTAFSLPKFIPLLKERIHVISAFTRTFLVSWLTLLDTIPDLELISYLPEFLGGLIKFLGDPNRDVNVATQALLDRFLSEIKRIARLKKGIEESRKGQGSDIRQSTISDSMSVATTTDQTVAVESEVTDNAIEDSEAGSVTDEEGLHVDGDWIPGQDVQIDYAKILDILVGFVDTSFVEEMQLTALRWIDNFFEISPEDILPFVPRLLTQVLPAMSSGSDQVRQAANRVNTSLMEYIVTLSEDTVDESRQAALKSTSKENTERRSSTPVSKPPETPSSESKKQLSQPEASVEPTPRSSMSTPLPPADLDYAAAVNSLTLQFLNENEATRVAALSWLIMLHRKAPKKVIAFNDGTFPALLKTLSDPAEAVVTKDLQLLSQISRNSEDSYFKSFMVNLLQLFSTDRHLLEVRGNLIIRQLCMNLSPERIYRTLADCLEKEEDIEFASIMVQNLNNNLITAPELSELRKRLRNLDAKDGQMFFVALFRSWCHNAVSTFSLCLLAQAYEQAYNLLQVFAELEMTVNMLIQIDKLVQLLESPVFTYLRLQLLEPERYPYLYKCLYGVLMLLPQSSAFAALKNRLNSVSSIGLIHTGPRQTTLSSSSTTTSTSTYDRSTNSRLKRDEPPIRWVELLDKFKTVQEKARRSQRASQRPFDADGPSSSSNNNNNNNNASDQVRGGGSTRDRVSALPDTPRGLAGGGNAGGAGNEGGSGGRGTNEGGAGKSSPGGILGGAHRHKSSLSNLGRLGIGGRKSKR</sequence>
<name>A0A317USE9_ASPEC</name>
<dbReference type="SMART" id="SM00490">
    <property type="entry name" value="HELICc"/>
    <property type="match status" value="1"/>
</dbReference>
<evidence type="ECO:0000256" key="9">
    <source>
        <dbReference type="ARBA" id="ARBA00022806"/>
    </source>
</evidence>
<dbReference type="Pfam" id="PF11916">
    <property type="entry name" value="Vac14_Fig4_bd"/>
    <property type="match status" value="1"/>
</dbReference>
<comment type="subcellular location">
    <subcellularLocation>
        <location evidence="2">Endomembrane system</location>
    </subcellularLocation>
    <subcellularLocation>
        <location evidence="1">Nucleus</location>
    </subcellularLocation>
</comment>
<dbReference type="InterPro" id="IPR021133">
    <property type="entry name" value="HEAT_type_2"/>
</dbReference>
<dbReference type="GeneID" id="37055479"/>
<evidence type="ECO:0000256" key="4">
    <source>
        <dbReference type="ARBA" id="ARBA00010225"/>
    </source>
</evidence>
<dbReference type="GO" id="GO:0016817">
    <property type="term" value="F:hydrolase activity, acting on acid anhydrides"/>
    <property type="evidence" value="ECO:0007669"/>
    <property type="project" value="InterPro"/>
</dbReference>
<keyword evidence="8" id="KW-0378">Hydrolase</keyword>
<keyword evidence="7" id="KW-0547">Nucleotide-binding</keyword>